<evidence type="ECO:0008006" key="5">
    <source>
        <dbReference type="Google" id="ProtNLM"/>
    </source>
</evidence>
<dbReference type="PANTHER" id="PTHR30160:SF1">
    <property type="entry name" value="LIPOPOLYSACCHARIDE 1,2-N-ACETYLGLUCOSAMINETRANSFERASE-RELATED"/>
    <property type="match status" value="1"/>
</dbReference>
<dbReference type="GO" id="GO:0008713">
    <property type="term" value="F:ADP-heptose-lipopolysaccharide heptosyltransferase activity"/>
    <property type="evidence" value="ECO:0007669"/>
    <property type="project" value="TreeGrafter"/>
</dbReference>
<reference evidence="4" key="1">
    <citation type="submission" date="2016-07" db="EMBL/GenBank/DDBJ databases">
        <authorList>
            <person name="Florea S."/>
            <person name="Webb J.S."/>
            <person name="Jaromczyk J."/>
            <person name="Schardl C.L."/>
        </authorList>
    </citation>
    <scope>NUCLEOTIDE SEQUENCE [LARGE SCALE GENOMIC DNA]</scope>
    <source>
        <strain evidence="4">MV-1</strain>
    </source>
</reference>
<comment type="caution">
    <text evidence="3">The sequence shown here is derived from an EMBL/GenBank/DDBJ whole genome shotgun (WGS) entry which is preliminary data.</text>
</comment>
<evidence type="ECO:0000256" key="1">
    <source>
        <dbReference type="ARBA" id="ARBA00022676"/>
    </source>
</evidence>
<dbReference type="GO" id="GO:0005829">
    <property type="term" value="C:cytosol"/>
    <property type="evidence" value="ECO:0007669"/>
    <property type="project" value="TreeGrafter"/>
</dbReference>
<dbReference type="GO" id="GO:0009244">
    <property type="term" value="P:lipopolysaccharide core region biosynthetic process"/>
    <property type="evidence" value="ECO:0007669"/>
    <property type="project" value="TreeGrafter"/>
</dbReference>
<evidence type="ECO:0000313" key="3">
    <source>
        <dbReference type="EMBL" id="OEJ66399.1"/>
    </source>
</evidence>
<dbReference type="Pfam" id="PF01075">
    <property type="entry name" value="Glyco_transf_9"/>
    <property type="match status" value="1"/>
</dbReference>
<dbReference type="PANTHER" id="PTHR30160">
    <property type="entry name" value="TETRAACYLDISACCHARIDE 4'-KINASE-RELATED"/>
    <property type="match status" value="1"/>
</dbReference>
<dbReference type="Proteomes" id="UP000095347">
    <property type="component" value="Unassembled WGS sequence"/>
</dbReference>
<gene>
    <name evidence="3" type="ORF">BEN30_12185</name>
</gene>
<keyword evidence="1" id="KW-0328">Glycosyltransferase</keyword>
<name>A0A1E5Q6H1_9PROT</name>
<keyword evidence="2" id="KW-0808">Transferase</keyword>
<dbReference type="InterPro" id="IPR051199">
    <property type="entry name" value="LPS_LOS_Heptosyltrfase"/>
</dbReference>
<organism evidence="3 4">
    <name type="scientific">Magnetovibrio blakemorei</name>
    <dbReference type="NCBI Taxonomy" id="28181"/>
    <lineage>
        <taxon>Bacteria</taxon>
        <taxon>Pseudomonadati</taxon>
        <taxon>Pseudomonadota</taxon>
        <taxon>Alphaproteobacteria</taxon>
        <taxon>Rhodospirillales</taxon>
        <taxon>Magnetovibrionaceae</taxon>
        <taxon>Magnetovibrio</taxon>
    </lineage>
</organism>
<dbReference type="Gene3D" id="3.40.50.2000">
    <property type="entry name" value="Glycogen Phosphorylase B"/>
    <property type="match status" value="2"/>
</dbReference>
<dbReference type="STRING" id="28181.BEN30_12185"/>
<accession>A0A1E5Q6H1</accession>
<proteinExistence type="predicted"/>
<protein>
    <recommendedName>
        <fullName evidence="5">Glycosyl transferase</fullName>
    </recommendedName>
</protein>
<dbReference type="AlphaFoldDB" id="A0A1E5Q6H1"/>
<keyword evidence="4" id="KW-1185">Reference proteome</keyword>
<evidence type="ECO:0000313" key="4">
    <source>
        <dbReference type="Proteomes" id="UP000095347"/>
    </source>
</evidence>
<dbReference type="InterPro" id="IPR002201">
    <property type="entry name" value="Glyco_trans_9"/>
</dbReference>
<sequence length="375" mass="41154">MHLPAKFIPRPKDPTPDQVQKLLVIKFFGIGSLVLATPFLRAARARFPNAEIHLLTLSSNREITAMMKELDQVHFLNLGGNIFSAIAAFSACLIKTFQGGYDVLIDMEFYTRASAVVSLASWAPMRIGFHSRGVYRGDIPSHRVPFNAYWHVTKNFFSLLEPFGQTETTDALVPSISVHPELLKDARAVLEHLRGNKPRFIVINANAGELAYERRWLPDRFAQLAARLSSKYDVSCIFIGAPGEKDYVQGIVDDAIAQGAKALNTAGQLNLESMAQICRESLLVISNDSGPLHVAAAVGAPIVGFFGPETPVLYGPVGDGHLVFHQSLSCSPCINIEQSKHLKCWHPSPICQERTRVEDAFTAICTAYDGVLSAP</sequence>
<evidence type="ECO:0000256" key="2">
    <source>
        <dbReference type="ARBA" id="ARBA00022679"/>
    </source>
</evidence>
<dbReference type="CDD" id="cd03789">
    <property type="entry name" value="GT9_LPS_heptosyltransferase"/>
    <property type="match status" value="1"/>
</dbReference>
<dbReference type="EMBL" id="MCGG01000033">
    <property type="protein sequence ID" value="OEJ66399.1"/>
    <property type="molecule type" value="Genomic_DNA"/>
</dbReference>
<dbReference type="SUPFAM" id="SSF53756">
    <property type="entry name" value="UDP-Glycosyltransferase/glycogen phosphorylase"/>
    <property type="match status" value="1"/>
</dbReference>